<protein>
    <recommendedName>
        <fullName evidence="6">Glycosyltransferase</fullName>
        <ecNumber evidence="6">2.4.1.-</ecNumber>
    </recommendedName>
</protein>
<dbReference type="OrthoDB" id="5835829at2759"/>
<dbReference type="AlphaFoldDB" id="A0A2C9VXP9"/>
<dbReference type="InterPro" id="IPR035595">
    <property type="entry name" value="UDP_glycos_trans_CS"/>
</dbReference>
<dbReference type="EC" id="2.4.1.-" evidence="6"/>
<comment type="pathway">
    <text evidence="1">Pigment biosynthesis; anthocyanin biosynthesis.</text>
</comment>
<comment type="caution">
    <text evidence="7">The sequence shown here is derived from an EMBL/GenBank/DDBJ whole genome shotgun (WGS) entry which is preliminary data.</text>
</comment>
<dbReference type="FunFam" id="3.40.50.2000:FF:000019">
    <property type="entry name" value="Glycosyltransferase"/>
    <property type="match status" value="1"/>
</dbReference>
<keyword evidence="8" id="KW-1185">Reference proteome</keyword>
<evidence type="ECO:0000313" key="7">
    <source>
        <dbReference type="EMBL" id="OAY50261.1"/>
    </source>
</evidence>
<evidence type="ECO:0000256" key="2">
    <source>
        <dbReference type="ARBA" id="ARBA00009995"/>
    </source>
</evidence>
<dbReference type="CDD" id="cd03784">
    <property type="entry name" value="GT1_Gtf-like"/>
    <property type="match status" value="1"/>
</dbReference>
<sequence length="459" mass="51895">MEKIQGAIKKHVLVLPLPLQGHINPMLQFSKRLASKGLKVTLLTFTDKPSTKGEDGLISFESLSNTSEESRTDKDGDDYMKKLQYMVTLKLPEIVAKHEESDFPVTCLIYDSILPWVLELARKVGISPAPFFTQSCAVCAIYYAVHEGNLKIPIDDKAFVLLQGMPALEAYDLPSFVYDLEKYQGVLNYLASQFSNIGEVDWIFYNTFDILEQEVASWMTTKCPIRLIGPTIPSMYLDKILEDDKDYGLNLFQSNNETCLEWLDSKEACSVVYVAFGSIAALGDKQMEELAQALNTSNYYFLWVVRESEEKKLPRKFVQETSEKGLILTWCPQLKVLAHRSVGCFMTHCGWNSVLEALSLGVPMVAMPQWTDQPTNAKFIADVWQVGVRVKMDEEGIVGKEEIEQCVRQVMEGETANEMRKNCQKWKKLAKEAVDEGGSSDKNIENFVEELKCSSDNSK</sequence>
<evidence type="ECO:0000313" key="8">
    <source>
        <dbReference type="Proteomes" id="UP000091857"/>
    </source>
</evidence>
<dbReference type="Gramene" id="Manes.05G121200.3.v8.1">
    <property type="protein sequence ID" value="Manes.05G121200.3.v8.1.CDS"/>
    <property type="gene ID" value="Manes.05G121200.v8.1"/>
</dbReference>
<dbReference type="OMA" id="YSFLWSA"/>
<dbReference type="PROSITE" id="PS00375">
    <property type="entry name" value="UDPGT"/>
    <property type="match status" value="1"/>
</dbReference>
<dbReference type="Gene3D" id="3.40.50.2000">
    <property type="entry name" value="Glycogen Phosphorylase B"/>
    <property type="match status" value="2"/>
</dbReference>
<keyword evidence="3 5" id="KW-0808">Transferase</keyword>
<dbReference type="SUPFAM" id="SSF53756">
    <property type="entry name" value="UDP-Glycosyltransferase/glycogen phosphorylase"/>
    <property type="match status" value="1"/>
</dbReference>
<dbReference type="GO" id="GO:0047213">
    <property type="term" value="F:anthocyanidin 3-O-glucosyltransferase activity"/>
    <property type="evidence" value="ECO:0007669"/>
    <property type="project" value="UniProtKB-EC"/>
</dbReference>
<evidence type="ECO:0000256" key="1">
    <source>
        <dbReference type="ARBA" id="ARBA00004935"/>
    </source>
</evidence>
<comment type="catalytic activity">
    <reaction evidence="4">
        <text>an anthocyanidin + UDP-alpha-D-glucose + H(+) = an anthocyanidin 3-O-beta-D-glucoside + UDP</text>
        <dbReference type="Rhea" id="RHEA:20093"/>
        <dbReference type="ChEBI" id="CHEBI:15378"/>
        <dbReference type="ChEBI" id="CHEBI:16307"/>
        <dbReference type="ChEBI" id="CHEBI:58223"/>
        <dbReference type="ChEBI" id="CHEBI:58885"/>
        <dbReference type="ChEBI" id="CHEBI:143576"/>
        <dbReference type="EC" id="2.4.1.115"/>
    </reaction>
</comment>
<dbReference type="GO" id="GO:0009718">
    <property type="term" value="P:anthocyanin-containing compound biosynthetic process"/>
    <property type="evidence" value="ECO:0007669"/>
    <property type="project" value="UniProtKB-UniPathway"/>
</dbReference>
<evidence type="ECO:0000256" key="4">
    <source>
        <dbReference type="ARBA" id="ARBA00047606"/>
    </source>
</evidence>
<evidence type="ECO:0000256" key="5">
    <source>
        <dbReference type="RuleBase" id="RU003718"/>
    </source>
</evidence>
<dbReference type="InterPro" id="IPR002213">
    <property type="entry name" value="UDP_glucos_trans"/>
</dbReference>
<dbReference type="PANTHER" id="PTHR11926">
    <property type="entry name" value="GLUCOSYL/GLUCURONOSYL TRANSFERASES"/>
    <property type="match status" value="1"/>
</dbReference>
<dbReference type="Proteomes" id="UP000091857">
    <property type="component" value="Chromosome 5"/>
</dbReference>
<name>A0A2C9VXP9_MANES</name>
<comment type="similarity">
    <text evidence="2 5">Belongs to the UDP-glycosyltransferase family.</text>
</comment>
<dbReference type="Pfam" id="PF00201">
    <property type="entry name" value="UDPGT"/>
    <property type="match status" value="1"/>
</dbReference>
<gene>
    <name evidence="7" type="ORF">MANES_05G121200v8</name>
</gene>
<dbReference type="GO" id="GO:0080044">
    <property type="term" value="F:quercetin 7-O-glucosyltransferase activity"/>
    <property type="evidence" value="ECO:0000318"/>
    <property type="project" value="GO_Central"/>
</dbReference>
<dbReference type="GO" id="GO:0005737">
    <property type="term" value="C:cytoplasm"/>
    <property type="evidence" value="ECO:0000318"/>
    <property type="project" value="GO_Central"/>
</dbReference>
<organism evidence="7 8">
    <name type="scientific">Manihot esculenta</name>
    <name type="common">Cassava</name>
    <name type="synonym">Jatropha manihot</name>
    <dbReference type="NCBI Taxonomy" id="3983"/>
    <lineage>
        <taxon>Eukaryota</taxon>
        <taxon>Viridiplantae</taxon>
        <taxon>Streptophyta</taxon>
        <taxon>Embryophyta</taxon>
        <taxon>Tracheophyta</taxon>
        <taxon>Spermatophyta</taxon>
        <taxon>Magnoliopsida</taxon>
        <taxon>eudicotyledons</taxon>
        <taxon>Gunneridae</taxon>
        <taxon>Pentapetalae</taxon>
        <taxon>rosids</taxon>
        <taxon>fabids</taxon>
        <taxon>Malpighiales</taxon>
        <taxon>Euphorbiaceae</taxon>
        <taxon>Crotonoideae</taxon>
        <taxon>Manihoteae</taxon>
        <taxon>Manihot</taxon>
    </lineage>
</organism>
<reference evidence="8" key="1">
    <citation type="journal article" date="2016" name="Nat. Biotechnol.">
        <title>Sequencing wild and cultivated cassava and related species reveals extensive interspecific hybridization and genetic diversity.</title>
        <authorList>
            <person name="Bredeson J.V."/>
            <person name="Lyons J.B."/>
            <person name="Prochnik S.E."/>
            <person name="Wu G.A."/>
            <person name="Ha C.M."/>
            <person name="Edsinger-Gonzales E."/>
            <person name="Grimwood J."/>
            <person name="Schmutz J."/>
            <person name="Rabbi I.Y."/>
            <person name="Egesi C."/>
            <person name="Nauluvula P."/>
            <person name="Lebot V."/>
            <person name="Ndunguru J."/>
            <person name="Mkamilo G."/>
            <person name="Bart R.S."/>
            <person name="Setter T.L."/>
            <person name="Gleadow R.M."/>
            <person name="Kulakow P."/>
            <person name="Ferguson M.E."/>
            <person name="Rounsley S."/>
            <person name="Rokhsar D.S."/>
        </authorList>
    </citation>
    <scope>NUCLEOTIDE SEQUENCE [LARGE SCALE GENOMIC DNA]</scope>
    <source>
        <strain evidence="8">cv. AM560-2</strain>
    </source>
</reference>
<dbReference type="GO" id="GO:0080043">
    <property type="term" value="F:quercetin 3-O-glucosyltransferase activity"/>
    <property type="evidence" value="ECO:0000318"/>
    <property type="project" value="GO_Central"/>
</dbReference>
<evidence type="ECO:0000256" key="3">
    <source>
        <dbReference type="ARBA" id="ARBA00022679"/>
    </source>
</evidence>
<evidence type="ECO:0000256" key="6">
    <source>
        <dbReference type="RuleBase" id="RU362057"/>
    </source>
</evidence>
<keyword evidence="5" id="KW-0328">Glycosyltransferase</keyword>
<dbReference type="EMBL" id="CM004391">
    <property type="protein sequence ID" value="OAY50261.1"/>
    <property type="molecule type" value="Genomic_DNA"/>
</dbReference>
<proteinExistence type="inferred from homology"/>
<dbReference type="PANTHER" id="PTHR11926:SF1560">
    <property type="entry name" value="UDP-GLYCOSYLTRANSFERASE 74E1-RELATED"/>
    <property type="match status" value="1"/>
</dbReference>
<dbReference type="UniPathway" id="UPA00009"/>
<accession>A0A2C9VXP9</accession>